<evidence type="ECO:0000313" key="2">
    <source>
        <dbReference type="Proteomes" id="UP000215196"/>
    </source>
</evidence>
<dbReference type="AlphaFoldDB" id="A0A239X9A3"/>
<keyword evidence="2" id="KW-1185">Reference proteome</keyword>
<dbReference type="EMBL" id="LT906465">
    <property type="protein sequence ID" value="SNV42976.1"/>
    <property type="molecule type" value="Genomic_DNA"/>
</dbReference>
<proteinExistence type="predicted"/>
<reference evidence="1 2" key="1">
    <citation type="submission" date="2017-06" db="EMBL/GenBank/DDBJ databases">
        <authorList>
            <consortium name="Pathogen Informatics"/>
        </authorList>
    </citation>
    <scope>NUCLEOTIDE SEQUENCE [LARGE SCALE GENOMIC DNA]</scope>
    <source>
        <strain evidence="1 2">NCTC13490</strain>
    </source>
</reference>
<gene>
    <name evidence="1" type="ORF">SAMEA4412677_01178</name>
</gene>
<name>A0A239X9A3_9FLAO</name>
<accession>A0A239X9A3</accession>
<evidence type="ECO:0000313" key="1">
    <source>
        <dbReference type="EMBL" id="SNV42976.1"/>
    </source>
</evidence>
<dbReference type="RefSeq" id="WP_095071374.1">
    <property type="nucleotide sequence ID" value="NZ_LT906465.1"/>
</dbReference>
<dbReference type="Proteomes" id="UP000215196">
    <property type="component" value="Chromosome 1"/>
</dbReference>
<dbReference type="KEGG" id="ctak:4412677_01178"/>
<sequence length="66" mass="7556">MELRKLAVALDNAKDELKNGVTAGFEMEILFQCFKEFAELHYILTGDELDISDLADYLERAQEDSE</sequence>
<organism evidence="1 2">
    <name type="scientific">Chryseobacterium taklimakanense</name>
    <dbReference type="NCBI Taxonomy" id="536441"/>
    <lineage>
        <taxon>Bacteria</taxon>
        <taxon>Pseudomonadati</taxon>
        <taxon>Bacteroidota</taxon>
        <taxon>Flavobacteriia</taxon>
        <taxon>Flavobacteriales</taxon>
        <taxon>Weeksellaceae</taxon>
        <taxon>Chryseobacterium group</taxon>
        <taxon>Chryseobacterium</taxon>
    </lineage>
</organism>
<protein>
    <submittedName>
        <fullName evidence="1">Uncharacterized protein</fullName>
    </submittedName>
</protein>